<reference evidence="2" key="1">
    <citation type="submission" date="2023-06" db="EMBL/GenBank/DDBJ databases">
        <title>Male Hemibagrus guttatus genome.</title>
        <authorList>
            <person name="Bian C."/>
        </authorList>
    </citation>
    <scope>NUCLEOTIDE SEQUENCE</scope>
    <source>
        <strain evidence="2">Male_cb2023</strain>
        <tissue evidence="2">Muscle</tissue>
    </source>
</reference>
<dbReference type="PANTHER" id="PTHR47510">
    <property type="entry name" value="REVERSE TRANSCRIPTASE DOMAIN-CONTAINING PROTEIN"/>
    <property type="match status" value="1"/>
</dbReference>
<protein>
    <recommendedName>
        <fullName evidence="1">Reverse transcriptase domain-containing protein</fullName>
    </recommendedName>
</protein>
<dbReference type="SUPFAM" id="SSF56672">
    <property type="entry name" value="DNA/RNA polymerases"/>
    <property type="match status" value="1"/>
</dbReference>
<organism evidence="2 3">
    <name type="scientific">Hemibagrus guttatus</name>
    <dbReference type="NCBI Taxonomy" id="175788"/>
    <lineage>
        <taxon>Eukaryota</taxon>
        <taxon>Metazoa</taxon>
        <taxon>Chordata</taxon>
        <taxon>Craniata</taxon>
        <taxon>Vertebrata</taxon>
        <taxon>Euteleostomi</taxon>
        <taxon>Actinopterygii</taxon>
        <taxon>Neopterygii</taxon>
        <taxon>Teleostei</taxon>
        <taxon>Ostariophysi</taxon>
        <taxon>Siluriformes</taxon>
        <taxon>Bagridae</taxon>
        <taxon>Hemibagrus</taxon>
    </lineage>
</organism>
<keyword evidence="3" id="KW-1185">Reference proteome</keyword>
<dbReference type="AlphaFoldDB" id="A0AAE0Q7Y4"/>
<evidence type="ECO:0000313" key="3">
    <source>
        <dbReference type="Proteomes" id="UP001274896"/>
    </source>
</evidence>
<dbReference type="EMBL" id="JAUCMX010000020">
    <property type="protein sequence ID" value="KAK3515148.1"/>
    <property type="molecule type" value="Genomic_DNA"/>
</dbReference>
<dbReference type="InterPro" id="IPR043502">
    <property type="entry name" value="DNA/RNA_pol_sf"/>
</dbReference>
<comment type="caution">
    <text evidence="2">The sequence shown here is derived from an EMBL/GenBank/DDBJ whole genome shotgun (WGS) entry which is preliminary data.</text>
</comment>
<dbReference type="PANTHER" id="PTHR47510:SF3">
    <property type="entry name" value="ENDO_EXONUCLEASE_PHOSPHATASE DOMAIN-CONTAINING PROTEIN"/>
    <property type="match status" value="1"/>
</dbReference>
<dbReference type="PROSITE" id="PS50878">
    <property type="entry name" value="RT_POL"/>
    <property type="match status" value="1"/>
</dbReference>
<feature type="domain" description="Reverse transcriptase" evidence="1">
    <location>
        <begin position="217"/>
        <end position="416"/>
    </location>
</feature>
<dbReference type="Pfam" id="PF00078">
    <property type="entry name" value="RVT_1"/>
    <property type="match status" value="1"/>
</dbReference>
<accession>A0AAE0Q7Y4</accession>
<name>A0AAE0Q7Y4_9TELE</name>
<proteinExistence type="predicted"/>
<evidence type="ECO:0000259" key="1">
    <source>
        <dbReference type="PROSITE" id="PS50878"/>
    </source>
</evidence>
<sequence>MFRRSSDDVNVFTEAVVGLIGKLVDDKVHKTIIRTFPNQKPLVDKTVHNALRSRSAAYNSGLASGNMDEYKAACYSMCRVVKEAKWHYGKKLESQFHQSGSRRLWQGLRTITDHRTPSSRMVNADASLADELNTFYARIKAAAHSANSISSANSAIGSMHAENAGEENAYIISEHNMRKAFRRVNTRKAAGPDDITGQVLMACANQLAPVFTEIFNLSLEQSMIPECFKQSTIVPVTKKPQPACLNDYSSVALTSVVMKCFKRLIKDFITSSLPDTLDPLQFAYCPNHSTEDAITHLHHTALSQLDSRKGNYVKMLFVDYSSAVNTIIPSILTTKLDILGLSPSLCRWISNFLMDRPQAVWVGKHVSPSLILSIGAPQGCVLSPLLYSLYTYDCVATSSSTNIIKFADDIAVVGLP</sequence>
<evidence type="ECO:0000313" key="2">
    <source>
        <dbReference type="EMBL" id="KAK3515148.1"/>
    </source>
</evidence>
<gene>
    <name evidence="2" type="ORF">QTP70_007464</name>
</gene>
<dbReference type="InterPro" id="IPR000477">
    <property type="entry name" value="RT_dom"/>
</dbReference>
<dbReference type="Proteomes" id="UP001274896">
    <property type="component" value="Unassembled WGS sequence"/>
</dbReference>